<keyword evidence="2" id="KW-0812">Transmembrane</keyword>
<evidence type="ECO:0000256" key="2">
    <source>
        <dbReference type="SAM" id="Phobius"/>
    </source>
</evidence>
<protein>
    <submittedName>
        <fullName evidence="3">Uncharacterized protein</fullName>
    </submittedName>
</protein>
<proteinExistence type="predicted"/>
<organism evidence="3 4">
    <name type="scientific">Candidatus Coproplasma stercoripullorum</name>
    <dbReference type="NCBI Taxonomy" id="2840751"/>
    <lineage>
        <taxon>Bacteria</taxon>
        <taxon>Bacillati</taxon>
        <taxon>Bacillota</taxon>
        <taxon>Clostridia</taxon>
        <taxon>Eubacteriales</taxon>
        <taxon>Candidatus Coproplasma</taxon>
    </lineage>
</organism>
<evidence type="ECO:0000256" key="1">
    <source>
        <dbReference type="SAM" id="MobiDB-lite"/>
    </source>
</evidence>
<feature type="region of interest" description="Disordered" evidence="1">
    <location>
        <begin position="71"/>
        <end position="91"/>
    </location>
</feature>
<dbReference type="Proteomes" id="UP000824179">
    <property type="component" value="Unassembled WGS sequence"/>
</dbReference>
<gene>
    <name evidence="3" type="ORF">IAB90_01170</name>
</gene>
<evidence type="ECO:0000313" key="4">
    <source>
        <dbReference type="Proteomes" id="UP000824179"/>
    </source>
</evidence>
<reference evidence="3" key="1">
    <citation type="submission" date="2020-10" db="EMBL/GenBank/DDBJ databases">
        <authorList>
            <person name="Gilroy R."/>
        </authorList>
    </citation>
    <scope>NUCLEOTIDE SEQUENCE</scope>
    <source>
        <strain evidence="3">ChiW25-3613</strain>
    </source>
</reference>
<reference evidence="3" key="2">
    <citation type="journal article" date="2021" name="PeerJ">
        <title>Extensive microbial diversity within the chicken gut microbiome revealed by metagenomics and culture.</title>
        <authorList>
            <person name="Gilroy R."/>
            <person name="Ravi A."/>
            <person name="Getino M."/>
            <person name="Pursley I."/>
            <person name="Horton D.L."/>
            <person name="Alikhan N.F."/>
            <person name="Baker D."/>
            <person name="Gharbi K."/>
            <person name="Hall N."/>
            <person name="Watson M."/>
            <person name="Adriaenssens E.M."/>
            <person name="Foster-Nyarko E."/>
            <person name="Jarju S."/>
            <person name="Secka A."/>
            <person name="Antonio M."/>
            <person name="Oren A."/>
            <person name="Chaudhuri R.R."/>
            <person name="La Ragione R."/>
            <person name="Hildebrand F."/>
            <person name="Pallen M.J."/>
        </authorList>
    </citation>
    <scope>NUCLEOTIDE SEQUENCE</scope>
    <source>
        <strain evidence="3">ChiW25-3613</strain>
    </source>
</reference>
<name>A0A9D1DB73_9FIRM</name>
<feature type="compositionally biased region" description="Basic and acidic residues" evidence="1">
    <location>
        <begin position="79"/>
        <end position="91"/>
    </location>
</feature>
<keyword evidence="2" id="KW-0472">Membrane</keyword>
<accession>A0A9D1DB73</accession>
<evidence type="ECO:0000313" key="3">
    <source>
        <dbReference type="EMBL" id="HIR38969.1"/>
    </source>
</evidence>
<dbReference type="EMBL" id="DVHB01000024">
    <property type="protein sequence ID" value="HIR38969.1"/>
    <property type="molecule type" value="Genomic_DNA"/>
</dbReference>
<keyword evidence="2" id="KW-1133">Transmembrane helix</keyword>
<feature type="transmembrane region" description="Helical" evidence="2">
    <location>
        <begin position="12"/>
        <end position="35"/>
    </location>
</feature>
<comment type="caution">
    <text evidence="3">The sequence shown here is derived from an EMBL/GenBank/DDBJ whole genome shotgun (WGS) entry which is preliminary data.</text>
</comment>
<dbReference type="AlphaFoldDB" id="A0A9D1DB73"/>
<feature type="transmembrane region" description="Helical" evidence="2">
    <location>
        <begin position="41"/>
        <end position="61"/>
    </location>
</feature>
<sequence length="91" mass="10362">MDKKFLLKAIIFNTCWVLWIALSVFFGYLIAVRYFADNILIFIPFSLIFMAAGGIAAFFAYRILFKKTGKESVGQNAEYDSKANNKENSDT</sequence>